<dbReference type="Proteomes" id="UP000037822">
    <property type="component" value="Unassembled WGS sequence"/>
</dbReference>
<dbReference type="PATRIC" id="fig|1526658.3.peg.4170"/>
<keyword evidence="3" id="KW-1185">Reference proteome</keyword>
<sequence>MSRRSLRAGFSLVIAFAMALGVLLTSVHMAAGHNAFATAQAEAVRHAELAATIAEHGHSHDEGEPSEQIPGHAHGHNAADHLHETADTLSVLALVTPGFARTSLTHDPFMADPGHPNGLERPPRTVVAA</sequence>
<protein>
    <submittedName>
        <fullName evidence="2">Uncharacterized protein</fullName>
    </submittedName>
</protein>
<gene>
    <name evidence="2" type="ORF">AE618_23340</name>
</gene>
<feature type="region of interest" description="Disordered" evidence="1">
    <location>
        <begin position="106"/>
        <end position="129"/>
    </location>
</feature>
<evidence type="ECO:0000313" key="2">
    <source>
        <dbReference type="EMBL" id="KPH76441.1"/>
    </source>
</evidence>
<dbReference type="EMBL" id="LGSZ01000068">
    <property type="protein sequence ID" value="KPH76441.1"/>
    <property type="molecule type" value="Genomic_DNA"/>
</dbReference>
<evidence type="ECO:0000256" key="1">
    <source>
        <dbReference type="SAM" id="MobiDB-lite"/>
    </source>
</evidence>
<evidence type="ECO:0000313" key="3">
    <source>
        <dbReference type="Proteomes" id="UP000037822"/>
    </source>
</evidence>
<feature type="region of interest" description="Disordered" evidence="1">
    <location>
        <begin position="56"/>
        <end position="78"/>
    </location>
</feature>
<reference evidence="2 3" key="1">
    <citation type="submission" date="2015-07" db="EMBL/GenBank/DDBJ databases">
        <title>Whole genome sequencing of Bosea vaviloviae isolated from cave pool.</title>
        <authorList>
            <person name="Tan N.E.H."/>
            <person name="Lee Y.P."/>
            <person name="Gan H.M."/>
            <person name="Barton H."/>
            <person name="Savka M.A."/>
        </authorList>
    </citation>
    <scope>NUCLEOTIDE SEQUENCE [LARGE SCALE GENOMIC DNA]</scope>
    <source>
        <strain evidence="2 3">SD260</strain>
    </source>
</reference>
<dbReference type="AlphaFoldDB" id="A0A0N0M8M2"/>
<dbReference type="RefSeq" id="WP_054211461.1">
    <property type="nucleotide sequence ID" value="NZ_LGSZ01000068.1"/>
</dbReference>
<name>A0A0N0M8M2_9HYPH</name>
<proteinExistence type="predicted"/>
<organism evidence="2 3">
    <name type="scientific">Bosea vaviloviae</name>
    <dbReference type="NCBI Taxonomy" id="1526658"/>
    <lineage>
        <taxon>Bacteria</taxon>
        <taxon>Pseudomonadati</taxon>
        <taxon>Pseudomonadota</taxon>
        <taxon>Alphaproteobacteria</taxon>
        <taxon>Hyphomicrobiales</taxon>
        <taxon>Boseaceae</taxon>
        <taxon>Bosea</taxon>
    </lineage>
</organism>
<dbReference type="OrthoDB" id="7596688at2"/>
<accession>A0A0N0M8M2</accession>
<comment type="caution">
    <text evidence="2">The sequence shown here is derived from an EMBL/GenBank/DDBJ whole genome shotgun (WGS) entry which is preliminary data.</text>
</comment>